<accession>A0A067M5R1</accession>
<name>A0A067M5R1_BOTB1</name>
<gene>
    <name evidence="3" type="ORF">BOTBODRAFT_233115</name>
</gene>
<keyword evidence="2" id="KW-0472">Membrane</keyword>
<dbReference type="InParanoid" id="A0A067M5R1"/>
<dbReference type="PANTHER" id="PTHR41800">
    <property type="entry name" value="EXPRESSED PROTEIN"/>
    <property type="match status" value="1"/>
</dbReference>
<reference evidence="4" key="1">
    <citation type="journal article" date="2014" name="Proc. Natl. Acad. Sci. U.S.A.">
        <title>Extensive sampling of basidiomycete genomes demonstrates inadequacy of the white-rot/brown-rot paradigm for wood decay fungi.</title>
        <authorList>
            <person name="Riley R."/>
            <person name="Salamov A.A."/>
            <person name="Brown D.W."/>
            <person name="Nagy L.G."/>
            <person name="Floudas D."/>
            <person name="Held B.W."/>
            <person name="Levasseur A."/>
            <person name="Lombard V."/>
            <person name="Morin E."/>
            <person name="Otillar R."/>
            <person name="Lindquist E.A."/>
            <person name="Sun H."/>
            <person name="LaButti K.M."/>
            <person name="Schmutz J."/>
            <person name="Jabbour D."/>
            <person name="Luo H."/>
            <person name="Baker S.E."/>
            <person name="Pisabarro A.G."/>
            <person name="Walton J.D."/>
            <person name="Blanchette R.A."/>
            <person name="Henrissat B."/>
            <person name="Martin F."/>
            <person name="Cullen D."/>
            <person name="Hibbett D.S."/>
            <person name="Grigoriev I.V."/>
        </authorList>
    </citation>
    <scope>NUCLEOTIDE SEQUENCE [LARGE SCALE GENOMIC DNA]</scope>
    <source>
        <strain evidence="4">FD-172 SS1</strain>
    </source>
</reference>
<dbReference type="OrthoDB" id="2559326at2759"/>
<evidence type="ECO:0000313" key="4">
    <source>
        <dbReference type="Proteomes" id="UP000027195"/>
    </source>
</evidence>
<keyword evidence="2" id="KW-1133">Transmembrane helix</keyword>
<dbReference type="Pfam" id="PF15932">
    <property type="entry name" value="DUF4748"/>
    <property type="match status" value="1"/>
</dbReference>
<dbReference type="AlphaFoldDB" id="A0A067M5R1"/>
<dbReference type="PANTHER" id="PTHR41800:SF1">
    <property type="entry name" value="EXPRESSED PROTEIN"/>
    <property type="match status" value="1"/>
</dbReference>
<protein>
    <submittedName>
        <fullName evidence="3">Uncharacterized protein</fullName>
    </submittedName>
</protein>
<dbReference type="InterPro" id="IPR031833">
    <property type="entry name" value="DUF4748"/>
</dbReference>
<evidence type="ECO:0000256" key="1">
    <source>
        <dbReference type="SAM" id="MobiDB-lite"/>
    </source>
</evidence>
<keyword evidence="2" id="KW-0812">Transmembrane</keyword>
<dbReference type="HOGENOM" id="CLU_175731_1_0_1"/>
<sequence length="86" mass="9761">MNTPQSMMIGWGSLLFAGGISYYYAKKEIDARRRAQQLSGERPTTKKNWYERLDDPIQPESTPIKRSANEPQSANSIPTPKTTETK</sequence>
<feature type="region of interest" description="Disordered" evidence="1">
    <location>
        <begin position="32"/>
        <end position="86"/>
    </location>
</feature>
<keyword evidence="4" id="KW-1185">Reference proteome</keyword>
<proteinExistence type="predicted"/>
<dbReference type="Proteomes" id="UP000027195">
    <property type="component" value="Unassembled WGS sequence"/>
</dbReference>
<evidence type="ECO:0000313" key="3">
    <source>
        <dbReference type="EMBL" id="KDQ06906.1"/>
    </source>
</evidence>
<organism evidence="3 4">
    <name type="scientific">Botryobasidium botryosum (strain FD-172 SS1)</name>
    <dbReference type="NCBI Taxonomy" id="930990"/>
    <lineage>
        <taxon>Eukaryota</taxon>
        <taxon>Fungi</taxon>
        <taxon>Dikarya</taxon>
        <taxon>Basidiomycota</taxon>
        <taxon>Agaricomycotina</taxon>
        <taxon>Agaricomycetes</taxon>
        <taxon>Cantharellales</taxon>
        <taxon>Botryobasidiaceae</taxon>
        <taxon>Botryobasidium</taxon>
    </lineage>
</organism>
<evidence type="ECO:0000256" key="2">
    <source>
        <dbReference type="SAM" id="Phobius"/>
    </source>
</evidence>
<dbReference type="EMBL" id="KL198120">
    <property type="protein sequence ID" value="KDQ06906.1"/>
    <property type="molecule type" value="Genomic_DNA"/>
</dbReference>
<feature type="compositionally biased region" description="Polar residues" evidence="1">
    <location>
        <begin position="69"/>
        <end position="86"/>
    </location>
</feature>
<feature type="transmembrane region" description="Helical" evidence="2">
    <location>
        <begin position="6"/>
        <end position="25"/>
    </location>
</feature>